<dbReference type="PANTHER" id="PTHR16305">
    <property type="entry name" value="TESTICULAR SOLUBLE ADENYLYL CYCLASE"/>
    <property type="match status" value="1"/>
</dbReference>
<reference evidence="4 5" key="1">
    <citation type="submission" date="2022-06" db="EMBL/GenBank/DDBJ databases">
        <title>Genomic Encyclopedia of Archaeal and Bacterial Type Strains, Phase II (KMG-II): from individual species to whole genera.</title>
        <authorList>
            <person name="Goeker M."/>
        </authorList>
    </citation>
    <scope>NUCLEOTIDE SEQUENCE [LARGE SCALE GENOMIC DNA]</scope>
    <source>
        <strain evidence="4 5">DSM 40477</strain>
    </source>
</reference>
<organism evidence="4 5">
    <name type="scientific">Streptoalloteichus tenebrarius (strain ATCC 17920 / DSM 40477 / JCM 4838 / CBS 697.72 / NBRC 16177 / NCIMB 11028 / NRRL B-12390 / A12253. 1 / ISP 5477)</name>
    <name type="common">Streptomyces tenebrarius</name>
    <dbReference type="NCBI Taxonomy" id="1933"/>
    <lineage>
        <taxon>Bacteria</taxon>
        <taxon>Bacillati</taxon>
        <taxon>Actinomycetota</taxon>
        <taxon>Actinomycetes</taxon>
        <taxon>Pseudonocardiales</taxon>
        <taxon>Pseudonocardiaceae</taxon>
        <taxon>Streptoalloteichus</taxon>
    </lineage>
</organism>
<dbReference type="EMBL" id="JAMTCP010000043">
    <property type="protein sequence ID" value="MCP2261495.1"/>
    <property type="molecule type" value="Genomic_DNA"/>
</dbReference>
<proteinExistence type="predicted"/>
<dbReference type="InterPro" id="IPR041664">
    <property type="entry name" value="AAA_16"/>
</dbReference>
<dbReference type="Gene3D" id="1.25.40.10">
    <property type="entry name" value="Tetratricopeptide repeat domain"/>
    <property type="match status" value="2"/>
</dbReference>
<dbReference type="SUPFAM" id="SSF52540">
    <property type="entry name" value="P-loop containing nucleoside triphosphate hydrolases"/>
    <property type="match status" value="1"/>
</dbReference>
<dbReference type="Gene3D" id="1.10.10.10">
    <property type="entry name" value="Winged helix-like DNA-binding domain superfamily/Winged helix DNA-binding domain"/>
    <property type="match status" value="1"/>
</dbReference>
<evidence type="ECO:0000259" key="3">
    <source>
        <dbReference type="PROSITE" id="PS50043"/>
    </source>
</evidence>
<dbReference type="PROSITE" id="PS50043">
    <property type="entry name" value="HTH_LUXR_2"/>
    <property type="match status" value="1"/>
</dbReference>
<keyword evidence="5" id="KW-1185">Reference proteome</keyword>
<gene>
    <name evidence="4" type="ORF">LX15_005221</name>
</gene>
<dbReference type="CDD" id="cd06170">
    <property type="entry name" value="LuxR_C_like"/>
    <property type="match status" value="1"/>
</dbReference>
<dbReference type="InterPro" id="IPR027417">
    <property type="entry name" value="P-loop_NTPase"/>
</dbReference>
<dbReference type="Pfam" id="PF00196">
    <property type="entry name" value="GerE"/>
    <property type="match status" value="1"/>
</dbReference>
<dbReference type="RefSeq" id="WP_253672382.1">
    <property type="nucleotide sequence ID" value="NZ_JAMTCP010000043.1"/>
</dbReference>
<evidence type="ECO:0000313" key="4">
    <source>
        <dbReference type="EMBL" id="MCP2261495.1"/>
    </source>
</evidence>
<dbReference type="SUPFAM" id="SSF48452">
    <property type="entry name" value="TPR-like"/>
    <property type="match status" value="1"/>
</dbReference>
<dbReference type="Proteomes" id="UP001205311">
    <property type="component" value="Unassembled WGS sequence"/>
</dbReference>
<accession>A0ABT1I149</accession>
<dbReference type="PANTHER" id="PTHR16305:SF35">
    <property type="entry name" value="TRANSCRIPTIONAL ACTIVATOR DOMAIN"/>
    <property type="match status" value="1"/>
</dbReference>
<evidence type="ECO:0000256" key="2">
    <source>
        <dbReference type="ARBA" id="ARBA00022840"/>
    </source>
</evidence>
<sequence length="888" mass="94106">MAAVRLGGTSEGHAPLAGRLDELRVLAEAGTQARCGAGQLVLVAGPTGVGRTALLAAARREWAAAGLTVRRSQPTATDANTTGVVAHQFLLAGCSELSDAELRASEPTSRHLEEWAASQAVIELTRNGPVVLCVDDVHHADPVSLRWLAELSTLAEPLPLLVVCAVRTPFDLGNEPLAHLVSCASRVLRLAALPEDAVAELVATRADAATARRLAAPLTRVTGGNPLLVHEIVDRLGKRVAGVDAPPDELVHRVVEWWKRRAPATTARVASALAALATLRDPVPTEDVAAVAEVSRSVAARAIDALHTAGLLRSASPAAFTDPVLRDAVLADLEPAARADLLSRATRTLTHAAGDAETVAQQLLRSPVTGSTWAVRQLRQAASAAMGRGEPALAVTFLERALAESRGEHASAVLLAELAVARFDTDPMLAIGDFRRGLRHLRQARLADPPTDRDWAEYDDEAALQLQWRWMGSRYAPPGAGGVARTDRLSGERILAGIATAFYLYSSSADEVVDLARTALAGGIPRSGPLAVLVSAVSALICADEYEEADGWLAELVVEARSQGGGFAEALLHVAQASSLHWRGRLAEAERSARTALEVLPAEQWGPAVGLPLRVLVDTLLDQGRVDEAWEHASTPLPEDSVSETWACEGYFIARGRVLAARGDLDGALRDVTDAGRLGALWDRQNPAANDWRAAAVPVLLALGEHERAREVAEADLVAARRWGSPRPMGRALWSVAMTSPAERREELLTEAVGLFERAGAQLDAAGATLDLGRLHAERGRQREAREVLRTAMDLAARCGATPLAERARAALVAAGGRPRGPRRSGPAALTRTERLVAERAAGGATNQDIAAELVVSLRAVEMHLTSVYRKLGVPGRAALAEALREPE</sequence>
<keyword evidence="2" id="KW-0067">ATP-binding</keyword>
<dbReference type="InterPro" id="IPR036388">
    <property type="entry name" value="WH-like_DNA-bd_sf"/>
</dbReference>
<dbReference type="InterPro" id="IPR016032">
    <property type="entry name" value="Sig_transdc_resp-reg_C-effctor"/>
</dbReference>
<protein>
    <submittedName>
        <fullName evidence="4">Regulatory protein, luxR family</fullName>
    </submittedName>
</protein>
<dbReference type="SUPFAM" id="SSF46894">
    <property type="entry name" value="C-terminal effector domain of the bipartite response regulators"/>
    <property type="match status" value="1"/>
</dbReference>
<evidence type="ECO:0000313" key="5">
    <source>
        <dbReference type="Proteomes" id="UP001205311"/>
    </source>
</evidence>
<dbReference type="InterPro" id="IPR011990">
    <property type="entry name" value="TPR-like_helical_dom_sf"/>
</dbReference>
<comment type="caution">
    <text evidence="4">The sequence shown here is derived from an EMBL/GenBank/DDBJ whole genome shotgun (WGS) entry which is preliminary data.</text>
</comment>
<name>A0ABT1I149_STRSD</name>
<feature type="domain" description="HTH luxR-type" evidence="3">
    <location>
        <begin position="823"/>
        <end position="888"/>
    </location>
</feature>
<dbReference type="Pfam" id="PF13191">
    <property type="entry name" value="AAA_16"/>
    <property type="match status" value="1"/>
</dbReference>
<keyword evidence="1" id="KW-0547">Nucleotide-binding</keyword>
<dbReference type="InterPro" id="IPR000792">
    <property type="entry name" value="Tscrpt_reg_LuxR_C"/>
</dbReference>
<evidence type="ECO:0000256" key="1">
    <source>
        <dbReference type="ARBA" id="ARBA00022741"/>
    </source>
</evidence>
<dbReference type="SMART" id="SM00421">
    <property type="entry name" value="HTH_LUXR"/>
    <property type="match status" value="1"/>
</dbReference>